<dbReference type="EMBL" id="CM004466">
    <property type="protein sequence ID" value="OCU02373.1"/>
    <property type="molecule type" value="Genomic_DNA"/>
</dbReference>
<organism evidence="2 3">
    <name type="scientific">Xenopus laevis</name>
    <name type="common">African clawed frog</name>
    <dbReference type="NCBI Taxonomy" id="8355"/>
    <lineage>
        <taxon>Eukaryota</taxon>
        <taxon>Metazoa</taxon>
        <taxon>Chordata</taxon>
        <taxon>Craniata</taxon>
        <taxon>Vertebrata</taxon>
        <taxon>Euteleostomi</taxon>
        <taxon>Amphibia</taxon>
        <taxon>Batrachia</taxon>
        <taxon>Anura</taxon>
        <taxon>Pipoidea</taxon>
        <taxon>Pipidae</taxon>
        <taxon>Xenopodinae</taxon>
        <taxon>Xenopus</taxon>
        <taxon>Xenopus</taxon>
    </lineage>
</organism>
<protein>
    <submittedName>
        <fullName evidence="2">Uncharacterized protein</fullName>
    </submittedName>
</protein>
<evidence type="ECO:0000256" key="1">
    <source>
        <dbReference type="SAM" id="MobiDB-lite"/>
    </source>
</evidence>
<feature type="region of interest" description="Disordered" evidence="1">
    <location>
        <begin position="1"/>
        <end position="21"/>
    </location>
</feature>
<evidence type="ECO:0000313" key="2">
    <source>
        <dbReference type="EMBL" id="OCU02373.1"/>
    </source>
</evidence>
<evidence type="ECO:0000313" key="3">
    <source>
        <dbReference type="Proteomes" id="UP000694892"/>
    </source>
</evidence>
<reference evidence="3" key="1">
    <citation type="journal article" date="2016" name="Nature">
        <title>Genome evolution in the allotetraploid frog Xenopus laevis.</title>
        <authorList>
            <person name="Session A.M."/>
            <person name="Uno Y."/>
            <person name="Kwon T."/>
            <person name="Chapman J.A."/>
            <person name="Toyoda A."/>
            <person name="Takahashi S."/>
            <person name="Fukui A."/>
            <person name="Hikosaka A."/>
            <person name="Suzuki A."/>
            <person name="Kondo M."/>
            <person name="van Heeringen S.J."/>
            <person name="Quigley I."/>
            <person name="Heinz S."/>
            <person name="Ogino H."/>
            <person name="Ochi H."/>
            <person name="Hellsten U."/>
            <person name="Lyons J.B."/>
            <person name="Simakov O."/>
            <person name="Putnam N."/>
            <person name="Stites J."/>
            <person name="Kuroki Y."/>
            <person name="Tanaka T."/>
            <person name="Michiue T."/>
            <person name="Watanabe M."/>
            <person name="Bogdanovic O."/>
            <person name="Lister R."/>
            <person name="Georgiou G."/>
            <person name="Paranjpe S.S."/>
            <person name="van Kruijsbergen I."/>
            <person name="Shu S."/>
            <person name="Carlson J."/>
            <person name="Kinoshita T."/>
            <person name="Ohta Y."/>
            <person name="Mawaribuchi S."/>
            <person name="Jenkins J."/>
            <person name="Grimwood J."/>
            <person name="Schmutz J."/>
            <person name="Mitros T."/>
            <person name="Mozaffari S.V."/>
            <person name="Suzuki Y."/>
            <person name="Haramoto Y."/>
            <person name="Yamamoto T.S."/>
            <person name="Takagi C."/>
            <person name="Heald R."/>
            <person name="Miller K."/>
            <person name="Haudenschild C."/>
            <person name="Kitzman J."/>
            <person name="Nakayama T."/>
            <person name="Izutsu Y."/>
            <person name="Robert J."/>
            <person name="Fortriede J."/>
            <person name="Burns K."/>
            <person name="Lotay V."/>
            <person name="Karimi K."/>
            <person name="Yasuoka Y."/>
            <person name="Dichmann D.S."/>
            <person name="Flajnik M.F."/>
            <person name="Houston D.W."/>
            <person name="Shendure J."/>
            <person name="DuPasquier L."/>
            <person name="Vize P.D."/>
            <person name="Zorn A.M."/>
            <person name="Ito M."/>
            <person name="Marcotte E.M."/>
            <person name="Wallingford J.B."/>
            <person name="Ito Y."/>
            <person name="Asashima M."/>
            <person name="Ueno N."/>
            <person name="Matsuda Y."/>
            <person name="Veenstra G.J."/>
            <person name="Fujiyama A."/>
            <person name="Harland R.M."/>
            <person name="Taira M."/>
            <person name="Rokhsar D.S."/>
        </authorList>
    </citation>
    <scope>NUCLEOTIDE SEQUENCE [LARGE SCALE GENOMIC DNA]</scope>
    <source>
        <strain evidence="3">J</strain>
    </source>
</reference>
<accession>A0A974E436</accession>
<dbReference type="Proteomes" id="UP000694892">
    <property type="component" value="Chromosome 1L"/>
</dbReference>
<gene>
    <name evidence="2" type="ORF">XELAEV_18008136mg</name>
</gene>
<dbReference type="AlphaFoldDB" id="A0A974E436"/>
<proteinExistence type="predicted"/>
<sequence length="164" mass="18024">MSSLSAPSVPQKSAPSDSCSCRTMSGSAMLHSSSMRWIFLDISSFFISSCCIRSRSWRESSSFCLEMSLRSRFSRESSCSLMSLNRAVTLSVSPAAFSSTSLLHSCSLWAPLSYFSLSGLSFSRTFLSFSFFLSEASFSSSTLWPLCSPARQQDTQIQTPSSQQ</sequence>
<name>A0A974E436_XENLA</name>